<dbReference type="InterPro" id="IPR007621">
    <property type="entry name" value="TPM_dom"/>
</dbReference>
<dbReference type="Proteomes" id="UP000248544">
    <property type="component" value="Unassembled WGS sequence"/>
</dbReference>
<keyword evidence="3" id="KW-1185">Reference proteome</keyword>
<protein>
    <submittedName>
        <fullName evidence="2">DUF5130 domain-containing protein</fullName>
    </submittedName>
</protein>
<evidence type="ECO:0000313" key="2">
    <source>
        <dbReference type="EMBL" id="PZG24822.1"/>
    </source>
</evidence>
<organism evidence="2 3">
    <name type="scientific">Spongiactinospora gelatinilytica</name>
    <dbReference type="NCBI Taxonomy" id="2666298"/>
    <lineage>
        <taxon>Bacteria</taxon>
        <taxon>Bacillati</taxon>
        <taxon>Actinomycetota</taxon>
        <taxon>Actinomycetes</taxon>
        <taxon>Streptosporangiales</taxon>
        <taxon>Streptosporangiaceae</taxon>
        <taxon>Spongiactinospora</taxon>
    </lineage>
</organism>
<sequence>MRRLSMPQADDVRQAVRQAERRTGLRFAVYIGPAPAGHRDYAERLHAALGEEAAGAVLLFVDPAGRGLEIVTGERARRRLPDARCQAIALSMATAFSGGDLAGGVVYGLSALAQHAARPR</sequence>
<feature type="domain" description="TPM" evidence="1">
    <location>
        <begin position="4"/>
        <end position="114"/>
    </location>
</feature>
<evidence type="ECO:0000313" key="3">
    <source>
        <dbReference type="Proteomes" id="UP000248544"/>
    </source>
</evidence>
<accession>A0A2W2EKN2</accession>
<dbReference type="RefSeq" id="WP_111171643.1">
    <property type="nucleotide sequence ID" value="NZ_POUA01000479.1"/>
</dbReference>
<comment type="caution">
    <text evidence="2">The sequence shown here is derived from an EMBL/GenBank/DDBJ whole genome shotgun (WGS) entry which is preliminary data.</text>
</comment>
<reference evidence="2 3" key="1">
    <citation type="submission" date="2018-01" db="EMBL/GenBank/DDBJ databases">
        <title>Draft genome sequence of Sphaerisporangium sp. 7K107.</title>
        <authorList>
            <person name="Sahin N."/>
            <person name="Saygin H."/>
            <person name="Ay H."/>
        </authorList>
    </citation>
    <scope>NUCLEOTIDE SEQUENCE [LARGE SCALE GENOMIC DNA]</scope>
    <source>
        <strain evidence="2 3">7K107</strain>
    </source>
</reference>
<evidence type="ECO:0000259" key="1">
    <source>
        <dbReference type="Pfam" id="PF04536"/>
    </source>
</evidence>
<dbReference type="AlphaFoldDB" id="A0A2W2EKN2"/>
<dbReference type="Pfam" id="PF04536">
    <property type="entry name" value="TPM_phosphatase"/>
    <property type="match status" value="1"/>
</dbReference>
<dbReference type="EMBL" id="POUA01000479">
    <property type="protein sequence ID" value="PZG24822.1"/>
    <property type="molecule type" value="Genomic_DNA"/>
</dbReference>
<dbReference type="Gene3D" id="3.10.310.50">
    <property type="match status" value="1"/>
</dbReference>
<name>A0A2W2EKN2_9ACTN</name>
<gene>
    <name evidence="2" type="ORF">C1I98_35185</name>
</gene>
<proteinExistence type="predicted"/>